<reference evidence="3" key="1">
    <citation type="journal article" date="2022" name="bioRxiv">
        <title>Sequencing and chromosome-scale assembly of the giantPleurodeles waltlgenome.</title>
        <authorList>
            <person name="Brown T."/>
            <person name="Elewa A."/>
            <person name="Iarovenko S."/>
            <person name="Subramanian E."/>
            <person name="Araus A.J."/>
            <person name="Petzold A."/>
            <person name="Susuki M."/>
            <person name="Suzuki K.-i.T."/>
            <person name="Hayashi T."/>
            <person name="Toyoda A."/>
            <person name="Oliveira C."/>
            <person name="Osipova E."/>
            <person name="Leigh N.D."/>
            <person name="Simon A."/>
            <person name="Yun M.H."/>
        </authorList>
    </citation>
    <scope>NUCLEOTIDE SEQUENCE</scope>
    <source>
        <strain evidence="3">20211129_DDA</strain>
        <tissue evidence="3">Liver</tissue>
    </source>
</reference>
<feature type="region of interest" description="Disordered" evidence="1">
    <location>
        <begin position="25"/>
        <end position="99"/>
    </location>
</feature>
<evidence type="ECO:0000313" key="3">
    <source>
        <dbReference type="EMBL" id="KAJ1133204.1"/>
    </source>
</evidence>
<protein>
    <submittedName>
        <fullName evidence="3">Uncharacterized protein</fullName>
    </submittedName>
</protein>
<feature type="chain" id="PRO_5043428880" evidence="2">
    <location>
        <begin position="21"/>
        <end position="118"/>
    </location>
</feature>
<evidence type="ECO:0000256" key="1">
    <source>
        <dbReference type="SAM" id="MobiDB-lite"/>
    </source>
</evidence>
<feature type="signal peptide" evidence="2">
    <location>
        <begin position="1"/>
        <end position="20"/>
    </location>
</feature>
<feature type="compositionally biased region" description="Basic and acidic residues" evidence="1">
    <location>
        <begin position="46"/>
        <end position="69"/>
    </location>
</feature>
<dbReference type="EMBL" id="JANPWB010000011">
    <property type="protein sequence ID" value="KAJ1133204.1"/>
    <property type="molecule type" value="Genomic_DNA"/>
</dbReference>
<gene>
    <name evidence="3" type="ORF">NDU88_011501</name>
</gene>
<keyword evidence="2" id="KW-0732">Signal</keyword>
<name>A0AAV7Q1W1_PLEWA</name>
<comment type="caution">
    <text evidence="3">The sequence shown here is derived from an EMBL/GenBank/DDBJ whole genome shotgun (WGS) entry which is preliminary data.</text>
</comment>
<evidence type="ECO:0000256" key="2">
    <source>
        <dbReference type="SAM" id="SignalP"/>
    </source>
</evidence>
<sequence length="118" mass="13401">MRLSLALAVLLVACVSLCWGHRGPQKDEKRLVKKHPSQWRQRRAHTALEDKRPRRMEEPVSSKGVKDCPCHVLKRRGRQRSVTPRGSHQGRRNPGPPWKVACVANAMMTVAPKDSVPR</sequence>
<dbReference type="AlphaFoldDB" id="A0AAV7Q1W1"/>
<evidence type="ECO:0000313" key="4">
    <source>
        <dbReference type="Proteomes" id="UP001066276"/>
    </source>
</evidence>
<keyword evidence="4" id="KW-1185">Reference proteome</keyword>
<accession>A0AAV7Q1W1</accession>
<feature type="compositionally biased region" description="Basic residues" evidence="1">
    <location>
        <begin position="31"/>
        <end position="45"/>
    </location>
</feature>
<organism evidence="3 4">
    <name type="scientific">Pleurodeles waltl</name>
    <name type="common">Iberian ribbed newt</name>
    <dbReference type="NCBI Taxonomy" id="8319"/>
    <lineage>
        <taxon>Eukaryota</taxon>
        <taxon>Metazoa</taxon>
        <taxon>Chordata</taxon>
        <taxon>Craniata</taxon>
        <taxon>Vertebrata</taxon>
        <taxon>Euteleostomi</taxon>
        <taxon>Amphibia</taxon>
        <taxon>Batrachia</taxon>
        <taxon>Caudata</taxon>
        <taxon>Salamandroidea</taxon>
        <taxon>Salamandridae</taxon>
        <taxon>Pleurodelinae</taxon>
        <taxon>Pleurodeles</taxon>
    </lineage>
</organism>
<dbReference type="Proteomes" id="UP001066276">
    <property type="component" value="Chromosome 7"/>
</dbReference>
<proteinExistence type="predicted"/>